<proteinExistence type="predicted"/>
<dbReference type="EnsemblMetazoa" id="SMAR004081-RA">
    <property type="protein sequence ID" value="SMAR004081-PA"/>
    <property type="gene ID" value="SMAR004081"/>
</dbReference>
<dbReference type="InterPro" id="IPR009038">
    <property type="entry name" value="GOLD_dom"/>
</dbReference>
<keyword evidence="3" id="KW-1185">Reference proteome</keyword>
<dbReference type="Pfam" id="PF01105">
    <property type="entry name" value="EMP24_GP25L"/>
    <property type="match status" value="1"/>
</dbReference>
<dbReference type="eggNOG" id="KOG1691">
    <property type="taxonomic scope" value="Eukaryota"/>
</dbReference>
<reference evidence="3" key="1">
    <citation type="submission" date="2011-05" db="EMBL/GenBank/DDBJ databases">
        <authorList>
            <person name="Richards S.R."/>
            <person name="Qu J."/>
            <person name="Jiang H."/>
            <person name="Jhangiani S.N."/>
            <person name="Agravi P."/>
            <person name="Goodspeed R."/>
            <person name="Gross S."/>
            <person name="Mandapat C."/>
            <person name="Jackson L."/>
            <person name="Mathew T."/>
            <person name="Pu L."/>
            <person name="Thornton R."/>
            <person name="Saada N."/>
            <person name="Wilczek-Boney K.B."/>
            <person name="Lee S."/>
            <person name="Kovar C."/>
            <person name="Wu Y."/>
            <person name="Scherer S.E."/>
            <person name="Worley K.C."/>
            <person name="Muzny D.M."/>
            <person name="Gibbs R."/>
        </authorList>
    </citation>
    <scope>NUCLEOTIDE SEQUENCE</scope>
    <source>
        <strain evidence="3">Brora</strain>
    </source>
</reference>
<sequence>MPDKVSTRSFRPNGIGRGVLCPVRRSVPSAELAEASKLKPLEVELRKLEDLSETIVNDFTYMRQREEEMRDTNVFLLKIHKFTSPLLQRVFNVLPARGHLDRTGLDEVSSVLSAEVSRPQRFDFYGMP</sequence>
<dbReference type="EMBL" id="JH431434">
    <property type="status" value="NOT_ANNOTATED_CDS"/>
    <property type="molecule type" value="Genomic_DNA"/>
</dbReference>
<evidence type="ECO:0000259" key="1">
    <source>
        <dbReference type="Pfam" id="PF01105"/>
    </source>
</evidence>
<organism evidence="2 3">
    <name type="scientific">Strigamia maritima</name>
    <name type="common">European centipede</name>
    <name type="synonym">Geophilus maritimus</name>
    <dbReference type="NCBI Taxonomy" id="126957"/>
    <lineage>
        <taxon>Eukaryota</taxon>
        <taxon>Metazoa</taxon>
        <taxon>Ecdysozoa</taxon>
        <taxon>Arthropoda</taxon>
        <taxon>Myriapoda</taxon>
        <taxon>Chilopoda</taxon>
        <taxon>Pleurostigmophora</taxon>
        <taxon>Geophilomorpha</taxon>
        <taxon>Linotaeniidae</taxon>
        <taxon>Strigamia</taxon>
    </lineage>
</organism>
<evidence type="ECO:0000313" key="3">
    <source>
        <dbReference type="Proteomes" id="UP000014500"/>
    </source>
</evidence>
<dbReference type="AlphaFoldDB" id="T1ISK5"/>
<name>T1ISK5_STRMM</name>
<dbReference type="STRING" id="126957.T1ISK5"/>
<accession>T1ISK5</accession>
<protein>
    <recommendedName>
        <fullName evidence="1">GOLD domain-containing protein</fullName>
    </recommendedName>
</protein>
<feature type="domain" description="GOLD" evidence="1">
    <location>
        <begin position="30"/>
        <end position="73"/>
    </location>
</feature>
<dbReference type="Proteomes" id="UP000014500">
    <property type="component" value="Unassembled WGS sequence"/>
</dbReference>
<evidence type="ECO:0000313" key="2">
    <source>
        <dbReference type="EnsemblMetazoa" id="SMAR004081-PA"/>
    </source>
</evidence>
<reference evidence="2" key="2">
    <citation type="submission" date="2015-02" db="UniProtKB">
        <authorList>
            <consortium name="EnsemblMetazoa"/>
        </authorList>
    </citation>
    <scope>IDENTIFICATION</scope>
</reference>
<dbReference type="HOGENOM" id="CLU_1962340_0_0_1"/>
<dbReference type="PhylomeDB" id="T1ISK5"/>